<evidence type="ECO:0000256" key="6">
    <source>
        <dbReference type="PIRNR" id="PIRNR038193"/>
    </source>
</evidence>
<dbReference type="FunFam" id="3.20.20.70:FF:000065">
    <property type="entry name" value="Hyaluronidase"/>
    <property type="match status" value="1"/>
</dbReference>
<evidence type="ECO:0000256" key="2">
    <source>
        <dbReference type="ARBA" id="ARBA00008871"/>
    </source>
</evidence>
<gene>
    <name evidence="12" type="primary">HYAL5</name>
    <name evidence="12" type="ORF">AMEX_G3722</name>
</gene>
<reference evidence="12 15" key="1">
    <citation type="submission" date="2021-07" db="EMBL/GenBank/DDBJ databases">
        <authorList>
            <person name="Imarazene B."/>
            <person name="Zahm M."/>
            <person name="Klopp C."/>
            <person name="Cabau C."/>
            <person name="Beille S."/>
            <person name="Jouanno E."/>
            <person name="Castinel A."/>
            <person name="Lluch J."/>
            <person name="Gil L."/>
            <person name="Kuchtly C."/>
            <person name="Lopez Roques C."/>
            <person name="Donnadieu C."/>
            <person name="Parrinello H."/>
            <person name="Journot L."/>
            <person name="Du K."/>
            <person name="Schartl M."/>
            <person name="Retaux S."/>
            <person name="Guiguen Y."/>
        </authorList>
    </citation>
    <scope>NUCLEOTIDE SEQUENCE [LARGE SCALE GENOMIC DNA]</scope>
    <source>
        <strain evidence="12">Pach_M1</strain>
        <tissue evidence="12">Testis</tissue>
    </source>
</reference>
<dbReference type="GO" id="GO:0001669">
    <property type="term" value="C:acrosomal vesicle"/>
    <property type="evidence" value="ECO:0007669"/>
    <property type="project" value="TreeGrafter"/>
</dbReference>
<evidence type="ECO:0000256" key="5">
    <source>
        <dbReference type="ARBA" id="ARBA00023295"/>
    </source>
</evidence>
<sequence length="470" mass="54396">MNHNMMFFSNLMYAHYCWTVITASLMPGFPFVFVWNAPTELCRSRFGFELDLSYFQIVSSTLKTATNQRVSIFYTDRFGIFPYVDKESGKHHGSGLPQLIDFTRHWELAEGSIIFYIPEDQPGLAVLDFEEWRPQWVRNWGNKYVYREQSIKAIMQKNLSLSYKEAHALAVIAFEKAAKEYFLQSLSLGKKLRPSRKWGYYLYPECYNYHYKNNMDLYTGECPEIEKLRNDKLLWLWNESTALFPSIYLELALQESHQAKLYARHRVQEAMRVSKLSNRSSAVPVYPYIRPCFKDSDVNYLSEYDLVNTVGEAAALGAAGVISWGDMKISNSEVSCAAAKHHLQEVMNPYILNVTTATQLCSEALCQGKGRCVRRIWDSGEYLHLSPQRYQIYKDSTSGLFVKGQISQEDVDWFQERFDCACYTGEPCYAPLALNIVSRFTYNDGLSLSHFTMVQWLAYALTITWIVVIC</sequence>
<evidence type="ECO:0000256" key="7">
    <source>
        <dbReference type="PIRSR" id="PIRSR038193-1"/>
    </source>
</evidence>
<evidence type="ECO:0000256" key="1">
    <source>
        <dbReference type="ARBA" id="ARBA00000251"/>
    </source>
</evidence>
<dbReference type="PANTHER" id="PTHR11769">
    <property type="entry name" value="HYALURONIDASE"/>
    <property type="match status" value="1"/>
</dbReference>
<evidence type="ECO:0000313" key="13">
    <source>
        <dbReference type="Ensembl" id="ENSAMXP00005057322.1"/>
    </source>
</evidence>
<evidence type="ECO:0000313" key="12">
    <source>
        <dbReference type="EMBL" id="KAG9280957.1"/>
    </source>
</evidence>
<feature type="disulfide bond" evidence="9">
    <location>
        <begin position="42"/>
        <end position="336"/>
    </location>
</feature>
<dbReference type="SUPFAM" id="SSF51445">
    <property type="entry name" value="(Trans)glycosidases"/>
    <property type="match status" value="1"/>
</dbReference>
<dbReference type="InterPro" id="IPR018155">
    <property type="entry name" value="Hyaluronidase"/>
</dbReference>
<evidence type="ECO:0000256" key="4">
    <source>
        <dbReference type="ARBA" id="ARBA00023157"/>
    </source>
</evidence>
<dbReference type="PRINTS" id="PR00846">
    <property type="entry name" value="GLHYDRLASE56"/>
</dbReference>
<dbReference type="GO" id="GO:0030214">
    <property type="term" value="P:hyaluronan catabolic process"/>
    <property type="evidence" value="ECO:0007669"/>
    <property type="project" value="TreeGrafter"/>
</dbReference>
<keyword evidence="5 10" id="KW-0326">Glycosidase</keyword>
<comment type="similarity">
    <text evidence="2 6 10">Belongs to the glycosyl hydrolase 56 family.</text>
</comment>
<keyword evidence="11" id="KW-1133">Transmembrane helix</keyword>
<dbReference type="GO" id="GO:0005975">
    <property type="term" value="P:carbohydrate metabolic process"/>
    <property type="evidence" value="ECO:0007669"/>
    <property type="project" value="UniProtKB-UniRule"/>
</dbReference>
<dbReference type="Proteomes" id="UP000694621">
    <property type="component" value="Unplaced"/>
</dbReference>
<dbReference type="Proteomes" id="UP000752171">
    <property type="component" value="Unassembled WGS sequence"/>
</dbReference>
<dbReference type="EC" id="3.2.1.35" evidence="10"/>
<dbReference type="KEGG" id="amex:103034129"/>
<evidence type="ECO:0000256" key="9">
    <source>
        <dbReference type="PIRSR" id="PIRSR038193-3"/>
    </source>
</evidence>
<protein>
    <recommendedName>
        <fullName evidence="10">Hyaluronidase</fullName>
        <ecNumber evidence="10">3.2.1.35</ecNumber>
    </recommendedName>
</protein>
<dbReference type="InterPro" id="IPR013785">
    <property type="entry name" value="Aldolase_TIM"/>
</dbReference>
<feature type="active site" description="Proton donor" evidence="7">
    <location>
        <position position="130"/>
    </location>
</feature>
<dbReference type="EMBL" id="JAICCE010000002">
    <property type="protein sequence ID" value="KAG9280957.1"/>
    <property type="molecule type" value="Genomic_DNA"/>
</dbReference>
<feature type="disulfide bond" evidence="9">
    <location>
        <begin position="366"/>
        <end position="420"/>
    </location>
</feature>
<keyword evidence="3 10" id="KW-0378">Hydrolase</keyword>
<feature type="glycosylation site" description="N-linked (GlcNAc...) asparagine" evidence="8">
    <location>
        <position position="353"/>
    </location>
</feature>
<dbReference type="Ensembl" id="ENSAMXT00005061916.1">
    <property type="protein sequence ID" value="ENSAMXP00005057322.1"/>
    <property type="gene ID" value="ENSAMXG00005025319.1"/>
</dbReference>
<evidence type="ECO:0000313" key="15">
    <source>
        <dbReference type="Proteomes" id="UP000752171"/>
    </source>
</evidence>
<proteinExistence type="inferred from homology"/>
<dbReference type="AlphaFoldDB" id="A0A8B9LZ29"/>
<evidence type="ECO:0000256" key="3">
    <source>
        <dbReference type="ARBA" id="ARBA00022801"/>
    </source>
</evidence>
<evidence type="ECO:0000256" key="11">
    <source>
        <dbReference type="SAM" id="Phobius"/>
    </source>
</evidence>
<feature type="transmembrane region" description="Helical" evidence="11">
    <location>
        <begin position="12"/>
        <end position="35"/>
    </location>
</feature>
<accession>A0A8B9LZ29</accession>
<feature type="disulfide bond" evidence="9">
    <location>
        <begin position="206"/>
        <end position="222"/>
    </location>
</feature>
<keyword evidence="11" id="KW-0812">Transmembrane</keyword>
<evidence type="ECO:0000256" key="10">
    <source>
        <dbReference type="RuleBase" id="RU610713"/>
    </source>
</evidence>
<feature type="disulfide bond" evidence="9">
    <location>
        <begin position="361"/>
        <end position="372"/>
    </location>
</feature>
<dbReference type="OrthoDB" id="5796153at2759"/>
<comment type="catalytic activity">
    <reaction evidence="1 10">
        <text>Random hydrolysis of (1-&gt;4)-linkages between N-acetyl-beta-D-glucosamine and D-glucuronate residues in hyaluronate.</text>
        <dbReference type="EC" id="3.2.1.35"/>
    </reaction>
</comment>
<evidence type="ECO:0000256" key="8">
    <source>
        <dbReference type="PIRSR" id="PIRSR038193-2"/>
    </source>
</evidence>
<name>A0A8B9LZ29_ASTMX</name>
<dbReference type="GO" id="GO:0004415">
    <property type="term" value="F:hyalurononglucosaminidase activity"/>
    <property type="evidence" value="ECO:0007669"/>
    <property type="project" value="UniProtKB-UniRule"/>
</dbReference>
<organism evidence="13 14">
    <name type="scientific">Astyanax mexicanus</name>
    <name type="common">Blind cave fish</name>
    <name type="synonym">Astyanax fasciatus mexicanus</name>
    <dbReference type="NCBI Taxonomy" id="7994"/>
    <lineage>
        <taxon>Eukaryota</taxon>
        <taxon>Metazoa</taxon>
        <taxon>Chordata</taxon>
        <taxon>Craniata</taxon>
        <taxon>Vertebrata</taxon>
        <taxon>Euteleostomi</taxon>
        <taxon>Actinopterygii</taxon>
        <taxon>Neopterygii</taxon>
        <taxon>Teleostei</taxon>
        <taxon>Ostariophysi</taxon>
        <taxon>Characiformes</taxon>
        <taxon>Characoidei</taxon>
        <taxon>Acestrorhamphidae</taxon>
        <taxon>Acestrorhamphinae</taxon>
        <taxon>Astyanax</taxon>
    </lineage>
</organism>
<dbReference type="PANTHER" id="PTHR11769:SF20">
    <property type="entry name" value="HYALURONIDASE PH-20"/>
    <property type="match status" value="1"/>
</dbReference>
<dbReference type="Gene3D" id="3.20.20.70">
    <property type="entry name" value="Aldolase class I"/>
    <property type="match status" value="1"/>
</dbReference>
<keyword evidence="4 9" id="KW-1015">Disulfide bond</keyword>
<keyword evidence="11" id="KW-0472">Membrane</keyword>
<reference evidence="13" key="2">
    <citation type="submission" date="2025-05" db="UniProtKB">
        <authorList>
            <consortium name="Ensembl"/>
        </authorList>
    </citation>
    <scope>IDENTIFICATION</scope>
</reference>
<dbReference type="Pfam" id="PF01630">
    <property type="entry name" value="Glyco_hydro_56"/>
    <property type="match status" value="1"/>
</dbReference>
<dbReference type="PIRSF" id="PIRSF038193">
    <property type="entry name" value="Hyaluronidase"/>
    <property type="match status" value="1"/>
</dbReference>
<dbReference type="InterPro" id="IPR017853">
    <property type="entry name" value="GH"/>
</dbReference>
<evidence type="ECO:0000313" key="14">
    <source>
        <dbReference type="Proteomes" id="UP000694621"/>
    </source>
</evidence>